<feature type="region of interest" description="Disordered" evidence="1">
    <location>
        <begin position="1"/>
        <end position="36"/>
    </location>
</feature>
<evidence type="ECO:0000313" key="2">
    <source>
        <dbReference type="EMBL" id="KAG6945406.1"/>
    </source>
</evidence>
<sequence length="105" mass="11100">MPRSPKKQRELSPTSSPPSQPLTRFSTSATRPEAELSMSVVDSSSLLQPTLDGAATASAFTVLPDDNTFAAFAVPTPRLLDDSNSTQQISRRSLASQPALPSPST</sequence>
<proteinExistence type="predicted"/>
<feature type="region of interest" description="Disordered" evidence="1">
    <location>
        <begin position="79"/>
        <end position="105"/>
    </location>
</feature>
<dbReference type="Proteomes" id="UP000688947">
    <property type="component" value="Unassembled WGS sequence"/>
</dbReference>
<evidence type="ECO:0000313" key="3">
    <source>
        <dbReference type="Proteomes" id="UP000688947"/>
    </source>
</evidence>
<feature type="compositionally biased region" description="Polar residues" evidence="1">
    <location>
        <begin position="82"/>
        <end position="91"/>
    </location>
</feature>
<reference evidence="2" key="1">
    <citation type="submission" date="2021-01" db="EMBL/GenBank/DDBJ databases">
        <title>Phytophthora aleatoria, a newly-described species from Pinus radiata is distinct from Phytophthora cactorum isolates based on comparative genomics.</title>
        <authorList>
            <person name="Mcdougal R."/>
            <person name="Panda P."/>
            <person name="Williams N."/>
            <person name="Studholme D.J."/>
        </authorList>
    </citation>
    <scope>NUCLEOTIDE SEQUENCE</scope>
    <source>
        <strain evidence="2">NZFS 3830</strain>
    </source>
</reference>
<dbReference type="VEuPathDB" id="FungiDB:PC110_g23358"/>
<protein>
    <submittedName>
        <fullName evidence="2">Uncharacterized protein</fullName>
    </submittedName>
</protein>
<evidence type="ECO:0000256" key="1">
    <source>
        <dbReference type="SAM" id="MobiDB-lite"/>
    </source>
</evidence>
<dbReference type="OrthoDB" id="10534845at2759"/>
<dbReference type="AlphaFoldDB" id="A0A8T1TSS9"/>
<name>A0A8T1TSS9_9STRA</name>
<gene>
    <name evidence="2" type="ORF">JG687_00017312</name>
</gene>
<accession>A0A8T1TSS9</accession>
<feature type="non-terminal residue" evidence="2">
    <location>
        <position position="105"/>
    </location>
</feature>
<organism evidence="2 3">
    <name type="scientific">Phytophthora cactorum</name>
    <dbReference type="NCBI Taxonomy" id="29920"/>
    <lineage>
        <taxon>Eukaryota</taxon>
        <taxon>Sar</taxon>
        <taxon>Stramenopiles</taxon>
        <taxon>Oomycota</taxon>
        <taxon>Peronosporomycetes</taxon>
        <taxon>Peronosporales</taxon>
        <taxon>Peronosporaceae</taxon>
        <taxon>Phytophthora</taxon>
    </lineage>
</organism>
<comment type="caution">
    <text evidence="2">The sequence shown here is derived from an EMBL/GenBank/DDBJ whole genome shotgun (WGS) entry which is preliminary data.</text>
</comment>
<dbReference type="EMBL" id="JAENGZ010001979">
    <property type="protein sequence ID" value="KAG6945406.1"/>
    <property type="molecule type" value="Genomic_DNA"/>
</dbReference>